<dbReference type="Gene3D" id="1.20.120.1900">
    <property type="entry name" value="Gamma-tubulin complex, C-terminal domain"/>
    <property type="match status" value="1"/>
</dbReference>
<evidence type="ECO:0000259" key="6">
    <source>
        <dbReference type="Pfam" id="PF04130"/>
    </source>
</evidence>
<gene>
    <name evidence="8" type="ORF">LOD99_14399</name>
</gene>
<dbReference type="GO" id="GO:0007020">
    <property type="term" value="P:microtubule nucleation"/>
    <property type="evidence" value="ECO:0007669"/>
    <property type="project" value="InterPro"/>
</dbReference>
<dbReference type="InterPro" id="IPR040457">
    <property type="entry name" value="GCP_C"/>
</dbReference>
<comment type="similarity">
    <text evidence="2">Belongs to the TUBGCP family.</text>
</comment>
<evidence type="ECO:0000256" key="4">
    <source>
        <dbReference type="ARBA" id="ARBA00022701"/>
    </source>
</evidence>
<dbReference type="GO" id="GO:0031122">
    <property type="term" value="P:cytoplasmic microtubule organization"/>
    <property type="evidence" value="ECO:0007669"/>
    <property type="project" value="TreeGrafter"/>
</dbReference>
<evidence type="ECO:0000259" key="7">
    <source>
        <dbReference type="Pfam" id="PF17681"/>
    </source>
</evidence>
<dbReference type="AlphaFoldDB" id="A0AAV7KFJ6"/>
<dbReference type="EMBL" id="JAKMXF010000044">
    <property type="protein sequence ID" value="KAI6660058.1"/>
    <property type="molecule type" value="Genomic_DNA"/>
</dbReference>
<evidence type="ECO:0000256" key="1">
    <source>
        <dbReference type="ARBA" id="ARBA00004245"/>
    </source>
</evidence>
<feature type="domain" description="Gamma tubulin complex component C-terminal" evidence="6">
    <location>
        <begin position="480"/>
        <end position="822"/>
    </location>
</feature>
<evidence type="ECO:0000256" key="5">
    <source>
        <dbReference type="ARBA" id="ARBA00023212"/>
    </source>
</evidence>
<feature type="domain" description="Gamma tubulin complex component protein N-terminal" evidence="7">
    <location>
        <begin position="189"/>
        <end position="475"/>
    </location>
</feature>
<protein>
    <submittedName>
        <fullName evidence="8">Gamma-tubulin complex component 3-like</fullName>
    </submittedName>
</protein>
<reference evidence="8 9" key="1">
    <citation type="journal article" date="2023" name="BMC Biol.">
        <title>The compact genome of the sponge Oopsacas minuta (Hexactinellida) is lacking key metazoan core genes.</title>
        <authorList>
            <person name="Santini S."/>
            <person name="Schenkelaars Q."/>
            <person name="Jourda C."/>
            <person name="Duchesne M."/>
            <person name="Belahbib H."/>
            <person name="Rocher C."/>
            <person name="Selva M."/>
            <person name="Riesgo A."/>
            <person name="Vervoort M."/>
            <person name="Leys S.P."/>
            <person name="Kodjabachian L."/>
            <person name="Le Bivic A."/>
            <person name="Borchiellini C."/>
            <person name="Claverie J.M."/>
            <person name="Renard E."/>
        </authorList>
    </citation>
    <scope>NUCLEOTIDE SEQUENCE [LARGE SCALE GENOMIC DNA]</scope>
    <source>
        <strain evidence="8">SPO-2</strain>
    </source>
</reference>
<dbReference type="PANTHER" id="PTHR19302:SF14">
    <property type="entry name" value="GAMMA-TUBULIN COMPLEX COMPONENT 3"/>
    <property type="match status" value="1"/>
</dbReference>
<evidence type="ECO:0000313" key="9">
    <source>
        <dbReference type="Proteomes" id="UP001165289"/>
    </source>
</evidence>
<dbReference type="PANTHER" id="PTHR19302">
    <property type="entry name" value="GAMMA TUBULIN COMPLEX PROTEIN"/>
    <property type="match status" value="1"/>
</dbReference>
<keyword evidence="9" id="KW-1185">Reference proteome</keyword>
<dbReference type="InterPro" id="IPR007259">
    <property type="entry name" value="GCP"/>
</dbReference>
<keyword evidence="3" id="KW-0963">Cytoplasm</keyword>
<dbReference type="GO" id="GO:0000278">
    <property type="term" value="P:mitotic cell cycle"/>
    <property type="evidence" value="ECO:0007669"/>
    <property type="project" value="TreeGrafter"/>
</dbReference>
<comment type="caution">
    <text evidence="8">The sequence shown here is derived from an EMBL/GenBank/DDBJ whole genome shotgun (WGS) entry which is preliminary data.</text>
</comment>
<dbReference type="GO" id="GO:0005874">
    <property type="term" value="C:microtubule"/>
    <property type="evidence" value="ECO:0007669"/>
    <property type="project" value="UniProtKB-KW"/>
</dbReference>
<comment type="subcellular location">
    <subcellularLocation>
        <location evidence="1">Cytoplasm</location>
        <location evidence="1">Cytoskeleton</location>
    </subcellularLocation>
</comment>
<dbReference type="Pfam" id="PF04130">
    <property type="entry name" value="GCP_C_terminal"/>
    <property type="match status" value="1"/>
</dbReference>
<evidence type="ECO:0000313" key="8">
    <source>
        <dbReference type="EMBL" id="KAI6660058.1"/>
    </source>
</evidence>
<keyword evidence="5" id="KW-0206">Cytoskeleton</keyword>
<keyword evidence="4" id="KW-0493">Microtubule</keyword>
<dbReference type="InterPro" id="IPR041470">
    <property type="entry name" value="GCP_N"/>
</dbReference>
<accession>A0AAV7KFJ6</accession>
<dbReference type="InterPro" id="IPR042241">
    <property type="entry name" value="GCP_C_sf"/>
</dbReference>
<dbReference type="GO" id="GO:0051225">
    <property type="term" value="P:spindle assembly"/>
    <property type="evidence" value="ECO:0007669"/>
    <property type="project" value="TreeGrafter"/>
</dbReference>
<dbReference type="GO" id="GO:0000930">
    <property type="term" value="C:gamma-tubulin complex"/>
    <property type="evidence" value="ECO:0007669"/>
    <property type="project" value="TreeGrafter"/>
</dbReference>
<organism evidence="8 9">
    <name type="scientific">Oopsacas minuta</name>
    <dbReference type="NCBI Taxonomy" id="111878"/>
    <lineage>
        <taxon>Eukaryota</taxon>
        <taxon>Metazoa</taxon>
        <taxon>Porifera</taxon>
        <taxon>Hexactinellida</taxon>
        <taxon>Hexasterophora</taxon>
        <taxon>Lyssacinosida</taxon>
        <taxon>Leucopsacidae</taxon>
        <taxon>Oopsacas</taxon>
    </lineage>
</organism>
<proteinExistence type="inferred from homology"/>
<dbReference type="Pfam" id="PF17681">
    <property type="entry name" value="GCP_N_terminal"/>
    <property type="match status" value="1"/>
</dbReference>
<evidence type="ECO:0000256" key="3">
    <source>
        <dbReference type="ARBA" id="ARBA00022490"/>
    </source>
</evidence>
<evidence type="ECO:0000256" key="2">
    <source>
        <dbReference type="ARBA" id="ARBA00010337"/>
    </source>
</evidence>
<sequence length="828" mass="95761">MTLPDFDNFANIHRLVSELIQHTSNSNDTEANDCNIVTVIEYLYNNSQNKSEFYSSFESNVEIPITQDSFSLLNKCESRISRRFHDPKFTYLMHLYNKLGTSAYSDRFFKFLLILSDSSPAIHFIDSYNILDSSLSTSPLSLRPPAAIPTLPLPSIPLSSGLVLSEHPDLTTLDEYTPASYHILEDDLVSDLLDILVGKEGSFICCSLVDNTPSFEVTASPMIPDSLLKICMCIVRLCYSYLHIQLILDKMSGSPSFITYSVLSAIRDNLQEYREYVTLYPEVQTTPYTLRSLLLYLQDPIYCMTRLCSLLESWESTGDTGGALINQVYRATFTGCQKMRRIIRSFLKDLMVPLQSFIHKWVCLGELVEEERRNDFFITTNQDEKVDSWEKKYTISLDSLPEFISQQLARKILIAGKTVSYLRLVCNESSDNFSSTESLFNDFSLSFETVLDGTFENIIEEIYMTQSAHLMRILVCTFMLKIHLKGFQEFFLMERGDFAFSFLTESKYYLDAPVAQIDLQELKQIFSLSLQSTTAKRCPDYVLNQFVVKLLAGSEGEIGWNVINLDYILTKPLDTVFPPSTILAYQSIFKVVMNIRKSEFILSSLWRQLSLYFRRVTEEYDLSQLYFTSHFYVNCMIHFVKKIQFYTSDVFTSHWDEFCKALDDCTDLDLLRTTHTNYLDNLRVGCYLVSPPNTINNVQIKVKYLNILSELNSMCLALFDSIEFAEDMLQTMFQDLELELHAKQLSEKRIGSNDWGTTDSFEQKEIERIEEFMNKMLLTNQTIQLQYTKFNQIVQSFVKHIYKNPILNLRRLAVILNFSGFYRANTFT</sequence>
<dbReference type="GO" id="GO:0051011">
    <property type="term" value="F:microtubule minus-end binding"/>
    <property type="evidence" value="ECO:0007669"/>
    <property type="project" value="TreeGrafter"/>
</dbReference>
<dbReference type="GO" id="GO:0051321">
    <property type="term" value="P:meiotic cell cycle"/>
    <property type="evidence" value="ECO:0007669"/>
    <property type="project" value="TreeGrafter"/>
</dbReference>
<dbReference type="GO" id="GO:0000922">
    <property type="term" value="C:spindle pole"/>
    <property type="evidence" value="ECO:0007669"/>
    <property type="project" value="InterPro"/>
</dbReference>
<dbReference type="GO" id="GO:0043015">
    <property type="term" value="F:gamma-tubulin binding"/>
    <property type="evidence" value="ECO:0007669"/>
    <property type="project" value="InterPro"/>
</dbReference>
<name>A0AAV7KFJ6_9METZ</name>
<dbReference type="Proteomes" id="UP001165289">
    <property type="component" value="Unassembled WGS sequence"/>
</dbReference>